<name>A0ACC2MW27_PERAE</name>
<sequence>MQGKSGGDRDQDHEDARQGKSWGDRARLEVWKMVLVPRLQTSGSCRKKMADFAIFVKIQSGRQEAIGKYLGGIVAFEEPPPFNGKAAVAQSH</sequence>
<gene>
    <name evidence="1" type="ORF">MRB53_002932</name>
</gene>
<dbReference type="EMBL" id="CM056809">
    <property type="protein sequence ID" value="KAJ8649909.1"/>
    <property type="molecule type" value="Genomic_DNA"/>
</dbReference>
<keyword evidence="2" id="KW-1185">Reference proteome</keyword>
<evidence type="ECO:0000313" key="1">
    <source>
        <dbReference type="EMBL" id="KAJ8649909.1"/>
    </source>
</evidence>
<protein>
    <submittedName>
        <fullName evidence="1">Uncharacterized protein</fullName>
    </submittedName>
</protein>
<evidence type="ECO:0000313" key="2">
    <source>
        <dbReference type="Proteomes" id="UP001234297"/>
    </source>
</evidence>
<proteinExistence type="predicted"/>
<comment type="caution">
    <text evidence="1">The sequence shown here is derived from an EMBL/GenBank/DDBJ whole genome shotgun (WGS) entry which is preliminary data.</text>
</comment>
<accession>A0ACC2MW27</accession>
<organism evidence="1 2">
    <name type="scientific">Persea americana</name>
    <name type="common">Avocado</name>
    <dbReference type="NCBI Taxonomy" id="3435"/>
    <lineage>
        <taxon>Eukaryota</taxon>
        <taxon>Viridiplantae</taxon>
        <taxon>Streptophyta</taxon>
        <taxon>Embryophyta</taxon>
        <taxon>Tracheophyta</taxon>
        <taxon>Spermatophyta</taxon>
        <taxon>Magnoliopsida</taxon>
        <taxon>Magnoliidae</taxon>
        <taxon>Laurales</taxon>
        <taxon>Lauraceae</taxon>
        <taxon>Persea</taxon>
    </lineage>
</organism>
<reference evidence="1 2" key="1">
    <citation type="journal article" date="2022" name="Hortic Res">
        <title>A haplotype resolved chromosomal level avocado genome allows analysis of novel avocado genes.</title>
        <authorList>
            <person name="Nath O."/>
            <person name="Fletcher S.J."/>
            <person name="Hayward A."/>
            <person name="Shaw L.M."/>
            <person name="Masouleh A.K."/>
            <person name="Furtado A."/>
            <person name="Henry R.J."/>
            <person name="Mitter N."/>
        </authorList>
    </citation>
    <scope>NUCLEOTIDE SEQUENCE [LARGE SCALE GENOMIC DNA]</scope>
    <source>
        <strain evidence="2">cv. Hass</strain>
    </source>
</reference>
<dbReference type="Proteomes" id="UP001234297">
    <property type="component" value="Chromosome 1"/>
</dbReference>